<evidence type="ECO:0000256" key="1">
    <source>
        <dbReference type="ARBA" id="ARBA00004175"/>
    </source>
</evidence>
<dbReference type="EMBL" id="NCKU01010610">
    <property type="protein sequence ID" value="RWS00747.1"/>
    <property type="molecule type" value="Genomic_DNA"/>
</dbReference>
<keyword evidence="4" id="KW-0638">Presynaptic neurotoxin</keyword>
<reference evidence="9" key="2">
    <citation type="submission" date="2018-11" db="EMBL/GenBank/DDBJ databases">
        <title>Trombidioid mite genomics.</title>
        <authorList>
            <person name="Dong X."/>
        </authorList>
    </citation>
    <scope>NUCLEOTIDE SEQUENCE</scope>
    <source>
        <strain evidence="9">UoL-WK</strain>
    </source>
</reference>
<evidence type="ECO:0000256" key="2">
    <source>
        <dbReference type="ARBA" id="ARBA00022483"/>
    </source>
</evidence>
<dbReference type="EMBL" id="NCKU01001398">
    <property type="protein sequence ID" value="RWS12198.1"/>
    <property type="molecule type" value="Genomic_DNA"/>
</dbReference>
<dbReference type="SUPFAM" id="SSF48403">
    <property type="entry name" value="Ankyrin repeat"/>
    <property type="match status" value="1"/>
</dbReference>
<gene>
    <name evidence="8" type="ORF">B4U79_16756</name>
    <name evidence="7" type="ORF">B4U79_16824</name>
    <name evidence="9" type="ORF">B4U79_17473</name>
</gene>
<feature type="repeat" description="ANK" evidence="6">
    <location>
        <begin position="77"/>
        <end position="105"/>
    </location>
</feature>
<evidence type="ECO:0000256" key="3">
    <source>
        <dbReference type="ARBA" id="ARBA00022537"/>
    </source>
</evidence>
<comment type="caution">
    <text evidence="9">The sequence shown here is derived from an EMBL/GenBank/DDBJ whole genome shotgun (WGS) entry which is preliminary data.</text>
</comment>
<dbReference type="InterPro" id="IPR052801">
    <property type="entry name" value="Ankyrin-EF-hand"/>
</dbReference>
<keyword evidence="4" id="KW-0800">Toxin</keyword>
<keyword evidence="10" id="KW-1185">Reference proteome</keyword>
<dbReference type="STRING" id="1965070.A0A3S3SC92"/>
<dbReference type="Gene3D" id="1.25.40.20">
    <property type="entry name" value="Ankyrin repeat-containing domain"/>
    <property type="match status" value="1"/>
</dbReference>
<dbReference type="OrthoDB" id="10258888at2759"/>
<accession>A0A3S3SC92</accession>
<proteinExistence type="predicted"/>
<name>A0A3S3SC92_9ACAR</name>
<evidence type="ECO:0000256" key="4">
    <source>
        <dbReference type="ARBA" id="ARBA00023028"/>
    </source>
</evidence>
<dbReference type="Proteomes" id="UP000285301">
    <property type="component" value="Unassembled WGS sequence"/>
</dbReference>
<reference evidence="9 10" key="1">
    <citation type="journal article" date="2018" name="Gigascience">
        <title>Genomes of trombidid mites reveal novel predicted allergens and laterally-transferred genes associated with secondary metabolism.</title>
        <authorList>
            <person name="Dong X."/>
            <person name="Chaisiri K."/>
            <person name="Xia D."/>
            <person name="Armstrong S.D."/>
            <person name="Fang Y."/>
            <person name="Donnelly M.J."/>
            <person name="Kadowaki T."/>
            <person name="McGarry J.W."/>
            <person name="Darby A.C."/>
            <person name="Makepeace B.L."/>
        </authorList>
    </citation>
    <scope>NUCLEOTIDE SEQUENCE [LARGE SCALE GENOMIC DNA]</scope>
    <source>
        <strain evidence="9">UoL-WK</strain>
    </source>
</reference>
<dbReference type="PANTHER" id="PTHR24127:SF1">
    <property type="entry name" value="ANKYRIN REPEAT AND EF-HAND DOMAIN-CONTAINING PROTEIN 1"/>
    <property type="match status" value="1"/>
</dbReference>
<dbReference type="GO" id="GO:0044231">
    <property type="term" value="C:host cell presynaptic membrane"/>
    <property type="evidence" value="ECO:0007669"/>
    <property type="project" value="UniProtKB-KW"/>
</dbReference>
<keyword evidence="4" id="KW-0528">Neurotoxin</keyword>
<dbReference type="AlphaFoldDB" id="A0A3S3SC92"/>
<dbReference type="GO" id="GO:0044218">
    <property type="term" value="C:other organism cell membrane"/>
    <property type="evidence" value="ECO:0007669"/>
    <property type="project" value="UniProtKB-KW"/>
</dbReference>
<dbReference type="GO" id="GO:0006887">
    <property type="term" value="P:exocytosis"/>
    <property type="evidence" value="ECO:0007669"/>
    <property type="project" value="UniProtKB-KW"/>
</dbReference>
<evidence type="ECO:0000313" key="9">
    <source>
        <dbReference type="EMBL" id="RWS12198.1"/>
    </source>
</evidence>
<protein>
    <submittedName>
        <fullName evidence="9">Uncharacterized protein</fullName>
    </submittedName>
</protein>
<evidence type="ECO:0000313" key="7">
    <source>
        <dbReference type="EMBL" id="RWS00747.1"/>
    </source>
</evidence>
<evidence type="ECO:0000313" key="8">
    <source>
        <dbReference type="EMBL" id="RWS01238.1"/>
    </source>
</evidence>
<keyword evidence="3" id="KW-1052">Target cell membrane</keyword>
<dbReference type="InterPro" id="IPR036770">
    <property type="entry name" value="Ankyrin_rpt-contain_sf"/>
</dbReference>
<dbReference type="PROSITE" id="PS50297">
    <property type="entry name" value="ANK_REP_REGION"/>
    <property type="match status" value="2"/>
</dbReference>
<dbReference type="InterPro" id="IPR002110">
    <property type="entry name" value="Ankyrin_rpt"/>
</dbReference>
<comment type="subcellular location">
    <subcellularLocation>
        <location evidence="1">Target cell membrane</location>
    </subcellularLocation>
</comment>
<evidence type="ECO:0000256" key="6">
    <source>
        <dbReference type="PROSITE-ProRule" id="PRU00023"/>
    </source>
</evidence>
<dbReference type="Pfam" id="PF12796">
    <property type="entry name" value="Ank_2"/>
    <property type="match status" value="1"/>
</dbReference>
<sequence length="253" mass="28547">MAANRLTIFNVIRHEDKAFIKREIASGKYDLNVVDDDGHSPIFLAVQNGNEFLTKLLIENGAAFSDETRPNDVFCDPLHIASRSAILPIVELLVESGANVNAIDAVGKTPLWYIVLQLPFSYSPTNRDILKIIFRFLIAYGANFLESEAKMRFASVTIRHAIFFNRTPAITSLIPFSRKGTNLSYVVFCDTIECTDPLDFHSFCEVFCNLLGAQNVYTEEIFASRGSTLNYAITMRKIDSTYELMKYGKDEEK</sequence>
<dbReference type="PROSITE" id="PS50088">
    <property type="entry name" value="ANK_REPEAT"/>
    <property type="match status" value="2"/>
</dbReference>
<keyword evidence="6" id="KW-0040">ANK repeat</keyword>
<organism evidence="9 10">
    <name type="scientific">Dinothrombium tinctorium</name>
    <dbReference type="NCBI Taxonomy" id="1965070"/>
    <lineage>
        <taxon>Eukaryota</taxon>
        <taxon>Metazoa</taxon>
        <taxon>Ecdysozoa</taxon>
        <taxon>Arthropoda</taxon>
        <taxon>Chelicerata</taxon>
        <taxon>Arachnida</taxon>
        <taxon>Acari</taxon>
        <taxon>Acariformes</taxon>
        <taxon>Trombidiformes</taxon>
        <taxon>Prostigmata</taxon>
        <taxon>Anystina</taxon>
        <taxon>Parasitengona</taxon>
        <taxon>Trombidioidea</taxon>
        <taxon>Trombidiidae</taxon>
        <taxon>Dinothrombium</taxon>
    </lineage>
</organism>
<dbReference type="PANTHER" id="PTHR24127">
    <property type="entry name" value="ANKYRIN REPEAT AND EF-HAND DOMAIN-CONTAINING PROTEIN 1"/>
    <property type="match status" value="1"/>
</dbReference>
<evidence type="ECO:0000313" key="10">
    <source>
        <dbReference type="Proteomes" id="UP000285301"/>
    </source>
</evidence>
<evidence type="ECO:0000256" key="5">
    <source>
        <dbReference type="ARBA" id="ARBA00023298"/>
    </source>
</evidence>
<keyword evidence="2" id="KW-0268">Exocytosis</keyword>
<keyword evidence="5" id="KW-1053">Target membrane</keyword>
<feature type="repeat" description="ANK" evidence="6">
    <location>
        <begin position="37"/>
        <end position="69"/>
    </location>
</feature>
<dbReference type="SMART" id="SM00248">
    <property type="entry name" value="ANK"/>
    <property type="match status" value="3"/>
</dbReference>
<dbReference type="EMBL" id="NCKU01009574">
    <property type="protein sequence ID" value="RWS01238.1"/>
    <property type="molecule type" value="Genomic_DNA"/>
</dbReference>
<keyword evidence="5" id="KW-0472">Membrane</keyword>